<feature type="region of interest" description="Disordered" evidence="1">
    <location>
        <begin position="1"/>
        <end position="22"/>
    </location>
</feature>
<keyword evidence="3" id="KW-1185">Reference proteome</keyword>
<name>A0A9P5MSJ3_9AGAM</name>
<proteinExistence type="predicted"/>
<dbReference type="EMBL" id="WHVB01000013">
    <property type="protein sequence ID" value="KAF8477728.1"/>
    <property type="molecule type" value="Genomic_DNA"/>
</dbReference>
<evidence type="ECO:0000313" key="2">
    <source>
        <dbReference type="EMBL" id="KAF8477728.1"/>
    </source>
</evidence>
<protein>
    <submittedName>
        <fullName evidence="2">Uncharacterized protein</fullName>
    </submittedName>
</protein>
<evidence type="ECO:0000313" key="3">
    <source>
        <dbReference type="Proteomes" id="UP000759537"/>
    </source>
</evidence>
<evidence type="ECO:0000256" key="1">
    <source>
        <dbReference type="SAM" id="MobiDB-lite"/>
    </source>
</evidence>
<organism evidence="2 3">
    <name type="scientific">Russula ochroleuca</name>
    <dbReference type="NCBI Taxonomy" id="152965"/>
    <lineage>
        <taxon>Eukaryota</taxon>
        <taxon>Fungi</taxon>
        <taxon>Dikarya</taxon>
        <taxon>Basidiomycota</taxon>
        <taxon>Agaricomycotina</taxon>
        <taxon>Agaricomycetes</taxon>
        <taxon>Russulales</taxon>
        <taxon>Russulaceae</taxon>
        <taxon>Russula</taxon>
    </lineage>
</organism>
<reference evidence="2" key="2">
    <citation type="journal article" date="2020" name="Nat. Commun.">
        <title>Large-scale genome sequencing of mycorrhizal fungi provides insights into the early evolution of symbiotic traits.</title>
        <authorList>
            <person name="Miyauchi S."/>
            <person name="Kiss E."/>
            <person name="Kuo A."/>
            <person name="Drula E."/>
            <person name="Kohler A."/>
            <person name="Sanchez-Garcia M."/>
            <person name="Morin E."/>
            <person name="Andreopoulos B."/>
            <person name="Barry K.W."/>
            <person name="Bonito G."/>
            <person name="Buee M."/>
            <person name="Carver A."/>
            <person name="Chen C."/>
            <person name="Cichocki N."/>
            <person name="Clum A."/>
            <person name="Culley D."/>
            <person name="Crous P.W."/>
            <person name="Fauchery L."/>
            <person name="Girlanda M."/>
            <person name="Hayes R.D."/>
            <person name="Keri Z."/>
            <person name="LaButti K."/>
            <person name="Lipzen A."/>
            <person name="Lombard V."/>
            <person name="Magnuson J."/>
            <person name="Maillard F."/>
            <person name="Murat C."/>
            <person name="Nolan M."/>
            <person name="Ohm R.A."/>
            <person name="Pangilinan J."/>
            <person name="Pereira M.F."/>
            <person name="Perotto S."/>
            <person name="Peter M."/>
            <person name="Pfister S."/>
            <person name="Riley R."/>
            <person name="Sitrit Y."/>
            <person name="Stielow J.B."/>
            <person name="Szollosi G."/>
            <person name="Zifcakova L."/>
            <person name="Stursova M."/>
            <person name="Spatafora J.W."/>
            <person name="Tedersoo L."/>
            <person name="Vaario L.M."/>
            <person name="Yamada A."/>
            <person name="Yan M."/>
            <person name="Wang P."/>
            <person name="Xu J."/>
            <person name="Bruns T."/>
            <person name="Baldrian P."/>
            <person name="Vilgalys R."/>
            <person name="Dunand C."/>
            <person name="Henrissat B."/>
            <person name="Grigoriev I.V."/>
            <person name="Hibbett D."/>
            <person name="Nagy L.G."/>
            <person name="Martin F.M."/>
        </authorList>
    </citation>
    <scope>NUCLEOTIDE SEQUENCE</scope>
    <source>
        <strain evidence="2">Prilba</strain>
    </source>
</reference>
<dbReference type="Proteomes" id="UP000759537">
    <property type="component" value="Unassembled WGS sequence"/>
</dbReference>
<gene>
    <name evidence="2" type="ORF">DFH94DRAFT_846111</name>
</gene>
<accession>A0A9P5MSJ3</accession>
<dbReference type="OrthoDB" id="3219582at2759"/>
<dbReference type="AlphaFoldDB" id="A0A9P5MSJ3"/>
<comment type="caution">
    <text evidence="2">The sequence shown here is derived from an EMBL/GenBank/DDBJ whole genome shotgun (WGS) entry which is preliminary data.</text>
</comment>
<feature type="region of interest" description="Disordered" evidence="1">
    <location>
        <begin position="208"/>
        <end position="277"/>
    </location>
</feature>
<reference evidence="2" key="1">
    <citation type="submission" date="2019-10" db="EMBL/GenBank/DDBJ databases">
        <authorList>
            <consortium name="DOE Joint Genome Institute"/>
            <person name="Kuo A."/>
            <person name="Miyauchi S."/>
            <person name="Kiss E."/>
            <person name="Drula E."/>
            <person name="Kohler A."/>
            <person name="Sanchez-Garcia M."/>
            <person name="Andreopoulos B."/>
            <person name="Barry K.W."/>
            <person name="Bonito G."/>
            <person name="Buee M."/>
            <person name="Carver A."/>
            <person name="Chen C."/>
            <person name="Cichocki N."/>
            <person name="Clum A."/>
            <person name="Culley D."/>
            <person name="Crous P.W."/>
            <person name="Fauchery L."/>
            <person name="Girlanda M."/>
            <person name="Hayes R."/>
            <person name="Keri Z."/>
            <person name="LaButti K."/>
            <person name="Lipzen A."/>
            <person name="Lombard V."/>
            <person name="Magnuson J."/>
            <person name="Maillard F."/>
            <person name="Morin E."/>
            <person name="Murat C."/>
            <person name="Nolan M."/>
            <person name="Ohm R."/>
            <person name="Pangilinan J."/>
            <person name="Pereira M."/>
            <person name="Perotto S."/>
            <person name="Peter M."/>
            <person name="Riley R."/>
            <person name="Sitrit Y."/>
            <person name="Stielow B."/>
            <person name="Szollosi G."/>
            <person name="Zifcakova L."/>
            <person name="Stursova M."/>
            <person name="Spatafora J.W."/>
            <person name="Tedersoo L."/>
            <person name="Vaario L.-M."/>
            <person name="Yamada A."/>
            <person name="Yan M."/>
            <person name="Wang P."/>
            <person name="Xu J."/>
            <person name="Bruns T."/>
            <person name="Baldrian P."/>
            <person name="Vilgalys R."/>
            <person name="Henrissat B."/>
            <person name="Grigoriev I.V."/>
            <person name="Hibbett D."/>
            <person name="Nagy L.G."/>
            <person name="Martin F.M."/>
        </authorList>
    </citation>
    <scope>NUCLEOTIDE SEQUENCE</scope>
    <source>
        <strain evidence="2">Prilba</strain>
    </source>
</reference>
<sequence length="368" mass="40564">MTDVENESLGGRTQGGTRLPRSHSAVPIIIDASMIDDLPHARINRKFHAHPRPERKDESQVHNSYRARRRLLLMIPRLNSSSTNGHPFPPRDRTLSVTLDQLTRIFPATKFCPAPLTLGRVSSESHFSVIHSNGRTPTRVLLGDMLAAMSANWTDTASFGVGAECILFSASELPSAPFPRFTARVRGQPGIADALARAHRDTHVLPHAVPHLSPDVSHIPTPQSASREPFVWSSMEPEPEPTRSSAAESPSKLKAFARQQSTRGRRSGNTKTVGDKSIDRRVVPPGVVRRYLDMHRANLLGTTQTSTSAAAVRSSVVIEHQEESPRDGQPTIRPCNALARWHHFERGVPSTVEKHVVKEVSIEITGEK</sequence>